<dbReference type="Pfam" id="PF03147">
    <property type="entry name" value="FDX-ACB"/>
    <property type="match status" value="1"/>
</dbReference>
<dbReference type="InterPro" id="IPR036690">
    <property type="entry name" value="Fdx_antiC-bd_sf"/>
</dbReference>
<evidence type="ECO:0000313" key="13">
    <source>
        <dbReference type="EMBL" id="VDP27882.1"/>
    </source>
</evidence>
<dbReference type="InterPro" id="IPR045864">
    <property type="entry name" value="aa-tRNA-synth_II/BPL/LPL"/>
</dbReference>
<evidence type="ECO:0000256" key="11">
    <source>
        <dbReference type="ARBA" id="ARBA00031194"/>
    </source>
</evidence>
<evidence type="ECO:0000256" key="4">
    <source>
        <dbReference type="ARBA" id="ARBA00022598"/>
    </source>
</evidence>
<dbReference type="GO" id="GO:0004826">
    <property type="term" value="F:phenylalanine-tRNA ligase activity"/>
    <property type="evidence" value="ECO:0007669"/>
    <property type="project" value="UniProtKB-EC"/>
</dbReference>
<dbReference type="GO" id="GO:0005524">
    <property type="term" value="F:ATP binding"/>
    <property type="evidence" value="ECO:0007669"/>
    <property type="project" value="UniProtKB-KW"/>
</dbReference>
<dbReference type="PANTHER" id="PTHR11538">
    <property type="entry name" value="PHENYLALANYL-TRNA SYNTHETASE"/>
    <property type="match status" value="1"/>
</dbReference>
<evidence type="ECO:0000313" key="14">
    <source>
        <dbReference type="Proteomes" id="UP000269396"/>
    </source>
</evidence>
<accession>A0A183NT31</accession>
<dbReference type="PROSITE" id="PS50862">
    <property type="entry name" value="AA_TRNA_LIGASE_II"/>
    <property type="match status" value="1"/>
</dbReference>
<evidence type="ECO:0000256" key="1">
    <source>
        <dbReference type="ARBA" id="ARBA00004305"/>
    </source>
</evidence>
<dbReference type="GO" id="GO:0006432">
    <property type="term" value="P:phenylalanyl-tRNA aminoacylation"/>
    <property type="evidence" value="ECO:0007669"/>
    <property type="project" value="InterPro"/>
</dbReference>
<dbReference type="STRING" id="31246.A0A183NT31"/>
<keyword evidence="14" id="KW-1185">Reference proteome</keyword>
<dbReference type="EMBL" id="UZAL01026948">
    <property type="protein sequence ID" value="VDP27882.1"/>
    <property type="molecule type" value="Genomic_DNA"/>
</dbReference>
<dbReference type="InterPro" id="IPR005121">
    <property type="entry name" value="Fdx_antiC-bd"/>
</dbReference>
<dbReference type="AlphaFoldDB" id="A0A183NT31"/>
<dbReference type="FunFam" id="3.30.70.380:FF:000002">
    <property type="entry name" value="phenylalanine--tRNA ligase, mitochondrial"/>
    <property type="match status" value="1"/>
</dbReference>
<evidence type="ECO:0000256" key="6">
    <source>
        <dbReference type="ARBA" id="ARBA00022840"/>
    </source>
</evidence>
<evidence type="ECO:0000256" key="9">
    <source>
        <dbReference type="ARBA" id="ARBA00023128"/>
    </source>
</evidence>
<dbReference type="SUPFAM" id="SSF54991">
    <property type="entry name" value="Anticodon-binding domain of PheRS"/>
    <property type="match status" value="1"/>
</dbReference>
<reference evidence="13 14" key="1">
    <citation type="submission" date="2018-11" db="EMBL/GenBank/DDBJ databases">
        <authorList>
            <consortium name="Pathogen Informatics"/>
        </authorList>
    </citation>
    <scope>NUCLEOTIDE SEQUENCE [LARGE SCALE GENOMIC DNA]</scope>
    <source>
        <strain>Denwood</strain>
        <strain evidence="14">Zambia</strain>
    </source>
</reference>
<dbReference type="GO" id="GO:0000049">
    <property type="term" value="F:tRNA binding"/>
    <property type="evidence" value="ECO:0007669"/>
    <property type="project" value="InterPro"/>
</dbReference>
<evidence type="ECO:0000256" key="5">
    <source>
        <dbReference type="ARBA" id="ARBA00022741"/>
    </source>
</evidence>
<dbReference type="InterPro" id="IPR004530">
    <property type="entry name" value="Phe-tRNA-synth_IIc_mito"/>
</dbReference>
<protein>
    <recommendedName>
        <fullName evidence="3">phenylalanine--tRNA ligase</fullName>
        <ecNumber evidence="3">6.1.1.20</ecNumber>
    </recommendedName>
    <alternativeName>
        <fullName evidence="11">Phenylalanyl-tRNA synthetase</fullName>
    </alternativeName>
</protein>
<dbReference type="PANTHER" id="PTHR11538:SF41">
    <property type="entry name" value="PHENYLALANINE--TRNA LIGASE, MITOCHONDRIAL"/>
    <property type="match status" value="1"/>
</dbReference>
<dbReference type="SMART" id="SM00896">
    <property type="entry name" value="FDX-ACB"/>
    <property type="match status" value="1"/>
</dbReference>
<comment type="similarity">
    <text evidence="2">Belongs to the class-II aminoacyl-tRNA synthetase family.</text>
</comment>
<dbReference type="SUPFAM" id="SSF55681">
    <property type="entry name" value="Class II aaRS and biotin synthetases"/>
    <property type="match status" value="1"/>
</dbReference>
<proteinExistence type="inferred from homology"/>
<keyword evidence="6" id="KW-0067">ATP-binding</keyword>
<dbReference type="Gene3D" id="3.30.70.380">
    <property type="entry name" value="Ferrodoxin-fold anticodon-binding domain"/>
    <property type="match status" value="1"/>
</dbReference>
<evidence type="ECO:0000256" key="10">
    <source>
        <dbReference type="ARBA" id="ARBA00023146"/>
    </source>
</evidence>
<dbReference type="InterPro" id="IPR002319">
    <property type="entry name" value="Phenylalanyl-tRNA_Synthase"/>
</dbReference>
<dbReference type="EC" id="6.1.1.20" evidence="3"/>
<keyword evidence="7" id="KW-0648">Protein biosynthesis</keyword>
<keyword evidence="9" id="KW-0496">Mitochondrion</keyword>
<evidence type="ECO:0000256" key="2">
    <source>
        <dbReference type="ARBA" id="ARBA00008226"/>
    </source>
</evidence>
<dbReference type="InterPro" id="IPR006195">
    <property type="entry name" value="aa-tRNA-synth_II"/>
</dbReference>
<sequence>MFTSDDSESYENLKMERLMRLNLCPCYFRLFRSLCVQPHRLLSVSYIDCSNTKQSLQPTAENPTSSWVSIGGHSTVKDSWYNLTPHIIELTKRSLHNQQHHPLNLIKQRIVDFMFKRHVRHMCNNNQGGTPLFSLYDHLSPVVTVRKNFDSLFIPPDHPSRLRTDTYYLNETTVLRSHTSAHQLDLINSGLNAFLVAGDVYRRDDIDSLHYPVFHQLEGVRLFTSDELFRNATDPFQCFRLFEDIPSSSPYSEPDVHPFKVFPSYVLPPDRQISHTTETKMLLEFELKTLLQEMAKFLFGPDIQLRWVSAYFPFTHPSWELEIKTNSGYSNYDDNSDSEKPEEWTEMLGCGIMRQELLERSGIPNKVGYAFGLGLERWAMQLYEIPDIRLFWSKDEGFLNQFITDDIHASIKYKPVSIFPPCVLDLSFWLNNSESISSSLSSNPDGLDRIKIVERDIFDIVRSEAGDLIEQIRLVDSYSDSKTGQQSLCYRFIYRDQHKTLTVDDVRPLHENIAQVLAEKLNLSIR</sequence>
<evidence type="ECO:0000256" key="3">
    <source>
        <dbReference type="ARBA" id="ARBA00012814"/>
    </source>
</evidence>
<evidence type="ECO:0000256" key="7">
    <source>
        <dbReference type="ARBA" id="ARBA00022917"/>
    </source>
</evidence>
<dbReference type="Proteomes" id="UP000269396">
    <property type="component" value="Unassembled WGS sequence"/>
</dbReference>
<comment type="catalytic activity">
    <reaction evidence="12">
        <text>tRNA(Phe) + L-phenylalanine + ATP = L-phenylalanyl-tRNA(Phe) + AMP + diphosphate + H(+)</text>
        <dbReference type="Rhea" id="RHEA:19413"/>
        <dbReference type="Rhea" id="RHEA-COMP:9668"/>
        <dbReference type="Rhea" id="RHEA-COMP:9699"/>
        <dbReference type="ChEBI" id="CHEBI:15378"/>
        <dbReference type="ChEBI" id="CHEBI:30616"/>
        <dbReference type="ChEBI" id="CHEBI:33019"/>
        <dbReference type="ChEBI" id="CHEBI:58095"/>
        <dbReference type="ChEBI" id="CHEBI:78442"/>
        <dbReference type="ChEBI" id="CHEBI:78531"/>
        <dbReference type="ChEBI" id="CHEBI:456215"/>
        <dbReference type="EC" id="6.1.1.20"/>
    </reaction>
</comment>
<evidence type="ECO:0000256" key="12">
    <source>
        <dbReference type="ARBA" id="ARBA00049255"/>
    </source>
</evidence>
<dbReference type="Gene3D" id="3.30.930.10">
    <property type="entry name" value="Bira Bifunctional Protein, Domain 2"/>
    <property type="match status" value="1"/>
</dbReference>
<evidence type="ECO:0000256" key="8">
    <source>
        <dbReference type="ARBA" id="ARBA00022946"/>
    </source>
</evidence>
<dbReference type="PROSITE" id="PS51447">
    <property type="entry name" value="FDX_ACB"/>
    <property type="match status" value="1"/>
</dbReference>
<keyword evidence="5" id="KW-0547">Nucleotide-binding</keyword>
<gene>
    <name evidence="13" type="ORF">SMTD_LOCUS5267</name>
</gene>
<keyword evidence="8" id="KW-0809">Transit peptide</keyword>
<organism evidence="13 14">
    <name type="scientific">Schistosoma mattheei</name>
    <dbReference type="NCBI Taxonomy" id="31246"/>
    <lineage>
        <taxon>Eukaryota</taxon>
        <taxon>Metazoa</taxon>
        <taxon>Spiralia</taxon>
        <taxon>Lophotrochozoa</taxon>
        <taxon>Platyhelminthes</taxon>
        <taxon>Trematoda</taxon>
        <taxon>Digenea</taxon>
        <taxon>Strigeidida</taxon>
        <taxon>Schistosomatoidea</taxon>
        <taxon>Schistosomatidae</taxon>
        <taxon>Schistosoma</taxon>
    </lineage>
</organism>
<dbReference type="Pfam" id="PF01409">
    <property type="entry name" value="tRNA-synt_2d"/>
    <property type="match status" value="2"/>
</dbReference>
<keyword evidence="10" id="KW-0030">Aminoacyl-tRNA synthetase</keyword>
<dbReference type="NCBIfam" id="TIGR00469">
    <property type="entry name" value="pheS_mito"/>
    <property type="match status" value="1"/>
</dbReference>
<keyword evidence="4" id="KW-0436">Ligase</keyword>
<comment type="subcellular location">
    <subcellularLocation>
        <location evidence="1">Mitochondrion matrix</location>
    </subcellularLocation>
</comment>
<name>A0A183NT31_9TREM</name>
<dbReference type="GO" id="GO:0005759">
    <property type="term" value="C:mitochondrial matrix"/>
    <property type="evidence" value="ECO:0007669"/>
    <property type="project" value="UniProtKB-SubCell"/>
</dbReference>